<evidence type="ECO:0000313" key="2">
    <source>
        <dbReference type="Proteomes" id="UP000319979"/>
    </source>
</evidence>
<evidence type="ECO:0000313" key="1">
    <source>
        <dbReference type="EMBL" id="TQP08417.1"/>
    </source>
</evidence>
<accession>A0A544DNA3</accession>
<proteinExistence type="predicted"/>
<dbReference type="RefSeq" id="WP_095490639.1">
    <property type="nucleotide sequence ID" value="NZ_JACYQD010000011.1"/>
</dbReference>
<protein>
    <submittedName>
        <fullName evidence="1">Uncharacterized protein</fullName>
    </submittedName>
</protein>
<dbReference type="Proteomes" id="UP000319979">
    <property type="component" value="Unassembled WGS sequence"/>
</dbReference>
<comment type="caution">
    <text evidence="1">The sequence shown here is derived from an EMBL/GenBank/DDBJ whole genome shotgun (WGS) entry which is preliminary data.</text>
</comment>
<reference evidence="1 2" key="1">
    <citation type="submission" date="2019-07" db="EMBL/GenBank/DDBJ databases">
        <title>Phenotypic and genotypic antimicrobial resistance traits of Vibrio cholerae non-O1/non-O139 isolated from a large Austrian lake frequently associated with cases of infection.</title>
        <authorList>
            <person name="Lepuschitz S."/>
            <person name="Baron S."/>
            <person name="Larvor E."/>
            <person name="Granier S."/>
            <person name="Pretzer C."/>
            <person name="Mach R.L."/>
            <person name="Farnleitner A.H."/>
            <person name="Ruppitsch W."/>
            <person name="Pleininger S."/>
            <person name="Indra A."/>
            <person name="Kirschner A.K.T."/>
        </authorList>
    </citation>
    <scope>NUCLEOTIDE SEQUENCE [LARGE SCALE GENOMIC DNA]</scope>
    <source>
        <strain evidence="1 2">A12JL36W90</strain>
    </source>
</reference>
<name>A0A544DNA3_VIBCL</name>
<dbReference type="EMBL" id="VIOS01000146">
    <property type="protein sequence ID" value="TQP08417.1"/>
    <property type="molecule type" value="Genomic_DNA"/>
</dbReference>
<dbReference type="AlphaFoldDB" id="A0A544DNA3"/>
<organism evidence="1 2">
    <name type="scientific">Vibrio cholerae</name>
    <dbReference type="NCBI Taxonomy" id="666"/>
    <lineage>
        <taxon>Bacteria</taxon>
        <taxon>Pseudomonadati</taxon>
        <taxon>Pseudomonadota</taxon>
        <taxon>Gammaproteobacteria</taxon>
        <taxon>Vibrionales</taxon>
        <taxon>Vibrionaceae</taxon>
        <taxon>Vibrio</taxon>
    </lineage>
</organism>
<sequence length="149" mass="17175">MIEKIKGKELDTAIEKELIRMCDEGFEQSPITQANLFRRLKAEGLISTRSTLTSRKRLIESFAKQQKEAVSGTLGKTLKDTASMTRADLEKTNARLIEQVETARKMLQANTECIIDMAKTIRLQTQVRNIERCLSPYLIRELHQHKERQ</sequence>
<gene>
    <name evidence="1" type="ORF">FLM02_18900</name>
</gene>